<gene>
    <name evidence="3" type="ORF">JK360_08325</name>
</gene>
<dbReference type="EMBL" id="JAERRI010000004">
    <property type="protein sequence ID" value="MBL1089403.1"/>
    <property type="molecule type" value="Genomic_DNA"/>
</dbReference>
<name>A0ABS1MNU7_9ACTN</name>
<dbReference type="PROSITE" id="PS51257">
    <property type="entry name" value="PROKAR_LIPOPROTEIN"/>
    <property type="match status" value="1"/>
</dbReference>
<feature type="chain" id="PRO_5045566327" description="DUF3558 domain-containing protein" evidence="2">
    <location>
        <begin position="23"/>
        <end position="181"/>
    </location>
</feature>
<evidence type="ECO:0008006" key="5">
    <source>
        <dbReference type="Google" id="ProtNLM"/>
    </source>
</evidence>
<dbReference type="Proteomes" id="UP000629371">
    <property type="component" value="Unassembled WGS sequence"/>
</dbReference>
<keyword evidence="4" id="KW-1185">Reference proteome</keyword>
<sequence>MRRLITVPTVLLALAAAGCADGDDSGTRSASSTGTGPGPQRTGEGSPAVPGQPVSCGRLKDALGQDGDVALYADPGAGGTVPCAQARDVMTEFFLRAPREAGDDRGTLSVRGWFCHYESGPTGTWISACSKDEREMHTEEADDQDTGPDGPDEPDAPDGSQLPPLPGDPSAPMDDPSTEEL</sequence>
<evidence type="ECO:0000256" key="2">
    <source>
        <dbReference type="SAM" id="SignalP"/>
    </source>
</evidence>
<evidence type="ECO:0000256" key="1">
    <source>
        <dbReference type="SAM" id="MobiDB-lite"/>
    </source>
</evidence>
<feature type="region of interest" description="Disordered" evidence="1">
    <location>
        <begin position="130"/>
        <end position="181"/>
    </location>
</feature>
<feature type="signal peptide" evidence="2">
    <location>
        <begin position="1"/>
        <end position="22"/>
    </location>
</feature>
<feature type="region of interest" description="Disordered" evidence="1">
    <location>
        <begin position="20"/>
        <end position="53"/>
    </location>
</feature>
<comment type="caution">
    <text evidence="3">The sequence shown here is derived from an EMBL/GenBank/DDBJ whole genome shotgun (WGS) entry which is preliminary data.</text>
</comment>
<evidence type="ECO:0000313" key="3">
    <source>
        <dbReference type="EMBL" id="MBL1089403.1"/>
    </source>
</evidence>
<feature type="compositionally biased region" description="Basic and acidic residues" evidence="1">
    <location>
        <begin position="130"/>
        <end position="139"/>
    </location>
</feature>
<reference evidence="3 4" key="1">
    <citation type="submission" date="2021-01" db="EMBL/GenBank/DDBJ databases">
        <title>WGS of actinomycetes isolated from Thailand.</title>
        <authorList>
            <person name="Thawai C."/>
        </authorList>
    </citation>
    <scope>NUCLEOTIDE SEQUENCE [LARGE SCALE GENOMIC DNA]</scope>
    <source>
        <strain evidence="3 4">CH9-7</strain>
    </source>
</reference>
<keyword evidence="2" id="KW-0732">Signal</keyword>
<feature type="compositionally biased region" description="Acidic residues" evidence="1">
    <location>
        <begin position="140"/>
        <end position="156"/>
    </location>
</feature>
<dbReference type="RefSeq" id="WP_201802374.1">
    <property type="nucleotide sequence ID" value="NZ_JAERRI010000004.1"/>
</dbReference>
<accession>A0ABS1MNU7</accession>
<organism evidence="3 4">
    <name type="scientific">Streptomyces siderophoricus</name>
    <dbReference type="NCBI Taxonomy" id="2802281"/>
    <lineage>
        <taxon>Bacteria</taxon>
        <taxon>Bacillati</taxon>
        <taxon>Actinomycetota</taxon>
        <taxon>Actinomycetes</taxon>
        <taxon>Kitasatosporales</taxon>
        <taxon>Streptomycetaceae</taxon>
        <taxon>Streptomyces</taxon>
    </lineage>
</organism>
<proteinExistence type="predicted"/>
<evidence type="ECO:0000313" key="4">
    <source>
        <dbReference type="Proteomes" id="UP000629371"/>
    </source>
</evidence>
<protein>
    <recommendedName>
        <fullName evidence="5">DUF3558 domain-containing protein</fullName>
    </recommendedName>
</protein>